<dbReference type="InterPro" id="IPR001254">
    <property type="entry name" value="Trypsin_dom"/>
</dbReference>
<dbReference type="GO" id="GO:0038130">
    <property type="term" value="P:ERBB4 signaling pathway"/>
    <property type="evidence" value="ECO:0007669"/>
    <property type="project" value="Ensembl"/>
</dbReference>
<accession>A0A4X2KA41</accession>
<dbReference type="FunFam" id="2.40.10.10:FF:000010">
    <property type="entry name" value="Kallikrein related peptidase 11"/>
    <property type="match status" value="1"/>
</dbReference>
<dbReference type="GO" id="GO:0048812">
    <property type="term" value="P:neuron projection morphogenesis"/>
    <property type="evidence" value="ECO:0007669"/>
    <property type="project" value="Ensembl"/>
</dbReference>
<evidence type="ECO:0000256" key="6">
    <source>
        <dbReference type="RuleBase" id="RU363034"/>
    </source>
</evidence>
<evidence type="ECO:0000256" key="1">
    <source>
        <dbReference type="ARBA" id="ARBA00009228"/>
    </source>
</evidence>
<dbReference type="SUPFAM" id="SSF50494">
    <property type="entry name" value="Trypsin-like serine proteases"/>
    <property type="match status" value="1"/>
</dbReference>
<dbReference type="PROSITE" id="PS00135">
    <property type="entry name" value="TRYPSIN_SER"/>
    <property type="match status" value="1"/>
</dbReference>
<dbReference type="GO" id="GO:0050808">
    <property type="term" value="P:synapse organization"/>
    <property type="evidence" value="ECO:0007669"/>
    <property type="project" value="Ensembl"/>
</dbReference>
<evidence type="ECO:0000256" key="4">
    <source>
        <dbReference type="ARBA" id="ARBA00022825"/>
    </source>
</evidence>
<evidence type="ECO:0000256" key="5">
    <source>
        <dbReference type="ARBA" id="ARBA00023157"/>
    </source>
</evidence>
<dbReference type="CDD" id="cd00190">
    <property type="entry name" value="Tryp_SPc"/>
    <property type="match status" value="1"/>
</dbReference>
<dbReference type="PROSITE" id="PS00134">
    <property type="entry name" value="TRYPSIN_HIS"/>
    <property type="match status" value="1"/>
</dbReference>
<dbReference type="GO" id="GO:0009611">
    <property type="term" value="P:response to wounding"/>
    <property type="evidence" value="ECO:0007669"/>
    <property type="project" value="Ensembl"/>
</dbReference>
<dbReference type="GO" id="GO:0030141">
    <property type="term" value="C:secretory granule"/>
    <property type="evidence" value="ECO:0007669"/>
    <property type="project" value="TreeGrafter"/>
</dbReference>
<dbReference type="STRING" id="29139.ENSVURP00010008819"/>
<evidence type="ECO:0000256" key="2">
    <source>
        <dbReference type="ARBA" id="ARBA00022670"/>
    </source>
</evidence>
<dbReference type="PROSITE" id="PS50240">
    <property type="entry name" value="TRYPSIN_DOM"/>
    <property type="match status" value="1"/>
</dbReference>
<reference evidence="8" key="3">
    <citation type="submission" date="2025-09" db="UniProtKB">
        <authorList>
            <consortium name="Ensembl"/>
        </authorList>
    </citation>
    <scope>IDENTIFICATION</scope>
</reference>
<dbReference type="GO" id="GO:0004252">
    <property type="term" value="F:serine-type endopeptidase activity"/>
    <property type="evidence" value="ECO:0007669"/>
    <property type="project" value="Ensembl"/>
</dbReference>
<protein>
    <submittedName>
        <fullName evidence="8">Kallikrein related peptidase 8</fullName>
    </submittedName>
</protein>
<dbReference type="PANTHER" id="PTHR24271">
    <property type="entry name" value="KALLIKREIN-RELATED"/>
    <property type="match status" value="1"/>
</dbReference>
<evidence type="ECO:0000313" key="9">
    <source>
        <dbReference type="Proteomes" id="UP000314987"/>
    </source>
</evidence>
<dbReference type="AlphaFoldDB" id="A0A4X2KA41"/>
<name>A0A4X2KA41_VOMUR</name>
<keyword evidence="3 6" id="KW-0378">Hydrolase</keyword>
<dbReference type="SMART" id="SM00020">
    <property type="entry name" value="Tryp_SPc"/>
    <property type="match status" value="1"/>
</dbReference>
<sequence>MSGTLSLPLPCSLPSSVSPQLTFPPLPSPVGPAMGPSSGSCSHTWNRWAFLPLLLTTCAGPLMAEDSRVLGAQPCEPHSQPWQVGLFQGVRFLCGGVLVAPRWVLTAAHCQKPKFTVHLGEHSLQNPDGSEQEIKVARSVSHPCHNESNRNSHDLMLLRLQKPASVNNKVKPIRLPSRCPQPNQKCTVSGWGTTTSPRENFPDTLYCAELYIWPQDLCEQAYPGKISDGMVCAGDSNGVDTCQGDSGGPLVCEGALQGITSWGADPCGKADKPGVYTSVCRYTEWINKIIKAN</sequence>
<keyword evidence="4 6" id="KW-0720">Serine protease</keyword>
<dbReference type="OMA" id="GMTCYSG"/>
<dbReference type="Pfam" id="PF00089">
    <property type="entry name" value="Trypsin"/>
    <property type="match status" value="1"/>
</dbReference>
<dbReference type="Ensembl" id="ENSVURT00010010012.1">
    <property type="protein sequence ID" value="ENSVURP00010008819.1"/>
    <property type="gene ID" value="ENSVURG00010006841.1"/>
</dbReference>
<dbReference type="FunFam" id="2.40.10.10:FF:000021">
    <property type="entry name" value="Kallikrein 1"/>
    <property type="match status" value="1"/>
</dbReference>
<dbReference type="GO" id="GO:0005615">
    <property type="term" value="C:extracellular space"/>
    <property type="evidence" value="ECO:0007669"/>
    <property type="project" value="Ensembl"/>
</dbReference>
<keyword evidence="9" id="KW-1185">Reference proteome</keyword>
<dbReference type="InterPro" id="IPR033116">
    <property type="entry name" value="TRYPSIN_SER"/>
</dbReference>
<dbReference type="GO" id="GO:0050807">
    <property type="term" value="P:regulation of synapse organization"/>
    <property type="evidence" value="ECO:0007669"/>
    <property type="project" value="Ensembl"/>
</dbReference>
<dbReference type="InterPro" id="IPR018114">
    <property type="entry name" value="TRYPSIN_HIS"/>
</dbReference>
<dbReference type="PRINTS" id="PR00722">
    <property type="entry name" value="CHYMOTRYPSIN"/>
</dbReference>
<gene>
    <name evidence="8" type="primary">KLK8</name>
</gene>
<evidence type="ECO:0000256" key="3">
    <source>
        <dbReference type="ARBA" id="ARBA00022801"/>
    </source>
</evidence>
<keyword evidence="5" id="KW-1015">Disulfide bond</keyword>
<dbReference type="GeneTree" id="ENSGT01020000230389"/>
<proteinExistence type="inferred from homology"/>
<organism evidence="8 9">
    <name type="scientific">Vombatus ursinus</name>
    <name type="common">Common wombat</name>
    <dbReference type="NCBI Taxonomy" id="29139"/>
    <lineage>
        <taxon>Eukaryota</taxon>
        <taxon>Metazoa</taxon>
        <taxon>Chordata</taxon>
        <taxon>Craniata</taxon>
        <taxon>Vertebrata</taxon>
        <taxon>Euteleostomi</taxon>
        <taxon>Mammalia</taxon>
        <taxon>Metatheria</taxon>
        <taxon>Diprotodontia</taxon>
        <taxon>Vombatidae</taxon>
        <taxon>Vombatus</taxon>
    </lineage>
</organism>
<comment type="similarity">
    <text evidence="1">Belongs to the peptidase S1 family. Snake venom subfamily.</text>
</comment>
<keyword evidence="2 6" id="KW-0645">Protease</keyword>
<dbReference type="Proteomes" id="UP000314987">
    <property type="component" value="Unassembled WGS sequence"/>
</dbReference>
<reference evidence="9" key="1">
    <citation type="submission" date="2018-12" db="EMBL/GenBank/DDBJ databases">
        <authorList>
            <person name="Yazar S."/>
        </authorList>
    </citation>
    <scope>NUCLEOTIDE SEQUENCE [LARGE SCALE GENOMIC DNA]</scope>
</reference>
<dbReference type="GO" id="GO:0006508">
    <property type="term" value="P:proteolysis"/>
    <property type="evidence" value="ECO:0007669"/>
    <property type="project" value="UniProtKB-KW"/>
</dbReference>
<dbReference type="InterPro" id="IPR001314">
    <property type="entry name" value="Peptidase_S1A"/>
</dbReference>
<dbReference type="InterPro" id="IPR009003">
    <property type="entry name" value="Peptidase_S1_PA"/>
</dbReference>
<reference evidence="8" key="2">
    <citation type="submission" date="2025-08" db="UniProtKB">
        <authorList>
            <consortium name="Ensembl"/>
        </authorList>
    </citation>
    <scope>IDENTIFICATION</scope>
</reference>
<dbReference type="GO" id="GO:0043616">
    <property type="term" value="P:keratinocyte proliferation"/>
    <property type="evidence" value="ECO:0007669"/>
    <property type="project" value="Ensembl"/>
</dbReference>
<dbReference type="GO" id="GO:0007613">
    <property type="term" value="P:memory"/>
    <property type="evidence" value="ECO:0007669"/>
    <property type="project" value="Ensembl"/>
</dbReference>
<evidence type="ECO:0000313" key="8">
    <source>
        <dbReference type="Ensembl" id="ENSVURP00010008819.1"/>
    </source>
</evidence>
<feature type="domain" description="Peptidase S1" evidence="7">
    <location>
        <begin position="69"/>
        <end position="291"/>
    </location>
</feature>
<evidence type="ECO:0000259" key="7">
    <source>
        <dbReference type="PROSITE" id="PS50240"/>
    </source>
</evidence>
<dbReference type="GO" id="GO:0097180">
    <property type="term" value="C:serine protease inhibitor complex"/>
    <property type="evidence" value="ECO:0007669"/>
    <property type="project" value="Ensembl"/>
</dbReference>
<dbReference type="Gene3D" id="2.40.10.10">
    <property type="entry name" value="Trypsin-like serine proteases"/>
    <property type="match status" value="2"/>
</dbReference>
<dbReference type="InterPro" id="IPR043504">
    <property type="entry name" value="Peptidase_S1_PA_chymotrypsin"/>
</dbReference>
<dbReference type="PANTHER" id="PTHR24271:SF62">
    <property type="entry name" value="KALLIKREIN-8"/>
    <property type="match status" value="1"/>
</dbReference>